<feature type="transmembrane region" description="Helical" evidence="2">
    <location>
        <begin position="260"/>
        <end position="280"/>
    </location>
</feature>
<feature type="compositionally biased region" description="Low complexity" evidence="1">
    <location>
        <begin position="112"/>
        <end position="126"/>
    </location>
</feature>
<accession>U6GJ53</accession>
<protein>
    <submittedName>
        <fullName evidence="3">Uncharacterized protein</fullName>
    </submittedName>
</protein>
<dbReference type="VEuPathDB" id="ToxoDB:EAH_00010610"/>
<evidence type="ECO:0000313" key="4">
    <source>
        <dbReference type="Proteomes" id="UP000018050"/>
    </source>
</evidence>
<evidence type="ECO:0000256" key="2">
    <source>
        <dbReference type="SAM" id="Phobius"/>
    </source>
</evidence>
<keyword evidence="4" id="KW-1185">Reference proteome</keyword>
<dbReference type="AlphaFoldDB" id="U6GJ53"/>
<dbReference type="EMBL" id="HG671006">
    <property type="protein sequence ID" value="CDI79333.1"/>
    <property type="molecule type" value="Genomic_DNA"/>
</dbReference>
<proteinExistence type="predicted"/>
<dbReference type="OrthoDB" id="337361at2759"/>
<sequence>MHDLEAPLNAQTPLVPPGGACAASLMNEGPLGGPSISLSSSPQHPQQQPQQQQQQELRHPQQQQQEYEEEERFKFIWVIVKEAAGVDLQKDMQQRLQDMGGGGDEPQHQANAVAAAPQHPTTAAATAEAVEAAAAAAAAKEIGDANEAATTAAAAPLTQSHEESVSGSPAAAAPAPEPAAATGAAGAAGSGARSSSTRSIAYYDLKVPLTGLLALAAAYSSYHMVVIHSLMGPAYVLPAFFAISLLGAVLLYLRNKERFGLLTATGLHAGVDVGVVFVLAELLGIF</sequence>
<feature type="region of interest" description="Disordered" evidence="1">
    <location>
        <begin position="96"/>
        <end position="126"/>
    </location>
</feature>
<feature type="transmembrane region" description="Helical" evidence="2">
    <location>
        <begin position="203"/>
        <end position="222"/>
    </location>
</feature>
<dbReference type="GeneID" id="25269131"/>
<name>U6GJ53_EIMAC</name>
<reference evidence="3" key="2">
    <citation type="submission" date="2013-10" db="EMBL/GenBank/DDBJ databases">
        <authorList>
            <person name="Aslett M."/>
        </authorList>
    </citation>
    <scope>NUCLEOTIDE SEQUENCE</scope>
    <source>
        <strain evidence="3">Houghton</strain>
    </source>
</reference>
<feature type="compositionally biased region" description="Low complexity" evidence="1">
    <location>
        <begin position="166"/>
        <end position="194"/>
    </location>
</feature>
<dbReference type="RefSeq" id="XP_013250527.1">
    <property type="nucleotide sequence ID" value="XM_013395073.1"/>
</dbReference>
<feature type="transmembrane region" description="Helical" evidence="2">
    <location>
        <begin position="234"/>
        <end position="253"/>
    </location>
</feature>
<evidence type="ECO:0000256" key="1">
    <source>
        <dbReference type="SAM" id="MobiDB-lite"/>
    </source>
</evidence>
<keyword evidence="2" id="KW-0472">Membrane</keyword>
<feature type="compositionally biased region" description="Low complexity" evidence="1">
    <location>
        <begin position="33"/>
        <end position="65"/>
    </location>
</feature>
<reference evidence="3" key="1">
    <citation type="submission" date="2013-10" db="EMBL/GenBank/DDBJ databases">
        <title>Genomic analysis of the causative agents of coccidiosis in chickens.</title>
        <authorList>
            <person name="Reid A.J."/>
            <person name="Blake D."/>
            <person name="Billington K."/>
            <person name="Browne H."/>
            <person name="Dunn M."/>
            <person name="Hung S."/>
            <person name="Kawahara F."/>
            <person name="Miranda-Saavedra D."/>
            <person name="Mourier T."/>
            <person name="Nagra H."/>
            <person name="Otto T.D."/>
            <person name="Rawlings N."/>
            <person name="Sanchez A."/>
            <person name="Sanders M."/>
            <person name="Subramaniam C."/>
            <person name="Tay Y."/>
            <person name="Dear P."/>
            <person name="Doerig C."/>
            <person name="Gruber A."/>
            <person name="Parkinson J."/>
            <person name="Shirley M."/>
            <person name="Wan K.L."/>
            <person name="Berriman M."/>
            <person name="Tomley F."/>
            <person name="Pain A."/>
        </authorList>
    </citation>
    <scope>NUCLEOTIDE SEQUENCE</scope>
    <source>
        <strain evidence="3">Houghton</strain>
    </source>
</reference>
<feature type="region of interest" description="Disordered" evidence="1">
    <location>
        <begin position="150"/>
        <end position="194"/>
    </location>
</feature>
<gene>
    <name evidence="3" type="ORF">EAH_00010610</name>
</gene>
<organism evidence="3 4">
    <name type="scientific">Eimeria acervulina</name>
    <name type="common">Coccidian parasite</name>
    <dbReference type="NCBI Taxonomy" id="5801"/>
    <lineage>
        <taxon>Eukaryota</taxon>
        <taxon>Sar</taxon>
        <taxon>Alveolata</taxon>
        <taxon>Apicomplexa</taxon>
        <taxon>Conoidasida</taxon>
        <taxon>Coccidia</taxon>
        <taxon>Eucoccidiorida</taxon>
        <taxon>Eimeriorina</taxon>
        <taxon>Eimeriidae</taxon>
        <taxon>Eimeria</taxon>
    </lineage>
</organism>
<keyword evidence="2" id="KW-0812">Transmembrane</keyword>
<feature type="region of interest" description="Disordered" evidence="1">
    <location>
        <begin position="1"/>
        <end position="68"/>
    </location>
</feature>
<evidence type="ECO:0000313" key="3">
    <source>
        <dbReference type="EMBL" id="CDI79333.1"/>
    </source>
</evidence>
<dbReference type="Proteomes" id="UP000018050">
    <property type="component" value="Unassembled WGS sequence"/>
</dbReference>
<keyword evidence="2" id="KW-1133">Transmembrane helix</keyword>